<dbReference type="PANTHER" id="PTHR30143:SF0">
    <property type="entry name" value="2-KETO-4-PENTENOATE HYDRATASE"/>
    <property type="match status" value="1"/>
</dbReference>
<name>A0A1M7L580_9RHOB</name>
<dbReference type="GO" id="GO:0005737">
    <property type="term" value="C:cytoplasm"/>
    <property type="evidence" value="ECO:0007669"/>
    <property type="project" value="TreeGrafter"/>
</dbReference>
<gene>
    <name evidence="1" type="ORF">SAMN05443432_11327</name>
</gene>
<dbReference type="PANTHER" id="PTHR30143">
    <property type="entry name" value="ACID HYDRATASE"/>
    <property type="match status" value="1"/>
</dbReference>
<dbReference type="Proteomes" id="UP000322545">
    <property type="component" value="Unassembled WGS sequence"/>
</dbReference>
<proteinExistence type="predicted"/>
<organism evidence="1 2">
    <name type="scientific">Roseovarius litoreus</name>
    <dbReference type="NCBI Taxonomy" id="1155722"/>
    <lineage>
        <taxon>Bacteria</taxon>
        <taxon>Pseudomonadati</taxon>
        <taxon>Pseudomonadota</taxon>
        <taxon>Alphaproteobacteria</taxon>
        <taxon>Rhodobacterales</taxon>
        <taxon>Roseobacteraceae</taxon>
        <taxon>Roseovarius</taxon>
    </lineage>
</organism>
<dbReference type="InterPro" id="IPR050772">
    <property type="entry name" value="Hydratase-Decarb/MhpD_sf"/>
</dbReference>
<dbReference type="SUPFAM" id="SSF56529">
    <property type="entry name" value="FAH"/>
    <property type="match status" value="1"/>
</dbReference>
<evidence type="ECO:0000313" key="1">
    <source>
        <dbReference type="EMBL" id="SHM73060.1"/>
    </source>
</evidence>
<dbReference type="InterPro" id="IPR036663">
    <property type="entry name" value="Fumarylacetoacetase_C_sf"/>
</dbReference>
<dbReference type="GO" id="GO:0008684">
    <property type="term" value="F:2-oxopent-4-enoate hydratase activity"/>
    <property type="evidence" value="ECO:0007669"/>
    <property type="project" value="TreeGrafter"/>
</dbReference>
<dbReference type="Gene3D" id="3.90.850.10">
    <property type="entry name" value="Fumarylacetoacetase-like, C-terminal domain"/>
    <property type="match status" value="1"/>
</dbReference>
<evidence type="ECO:0000313" key="2">
    <source>
        <dbReference type="Proteomes" id="UP000322545"/>
    </source>
</evidence>
<dbReference type="AlphaFoldDB" id="A0A1M7L580"/>
<reference evidence="1 2" key="1">
    <citation type="submission" date="2016-11" db="EMBL/GenBank/DDBJ databases">
        <authorList>
            <person name="Varghese N."/>
            <person name="Submissions S."/>
        </authorList>
    </citation>
    <scope>NUCLEOTIDE SEQUENCE [LARGE SCALE GENOMIC DNA]</scope>
    <source>
        <strain evidence="1 2">DSM 28249</strain>
    </source>
</reference>
<sequence>MTSLEPSNVVQLAELLAMARRGGPKVPLAAGKGLTREQAFAVQSRLIAEFGPVGGFKVACPPDAPIVIAPIFAKDIAQSPARFAVPPGESVGIELEYAYRLTSPLPAATAPDFKDHLRSSVELLPVIELVQSRLEDPASADPILKMADNQLNGALVLGTPFAAGAPFDTSRASGHLKAGDEVLLDGVAKVPGGDAFETLYKLAIAIGEHCGGLQVGQVVITGSLNGLPWVLPEKQVHGHIDGLGDVSLLLTAE</sequence>
<keyword evidence="2" id="KW-1185">Reference proteome</keyword>
<accession>A0A1M7L580</accession>
<dbReference type="EMBL" id="FRCB01000013">
    <property type="protein sequence ID" value="SHM73060.1"/>
    <property type="molecule type" value="Genomic_DNA"/>
</dbReference>
<protein>
    <submittedName>
        <fullName evidence="1">2-keto-4-pentenoate hydratase</fullName>
    </submittedName>
</protein>